<dbReference type="SFLD" id="SFLDS00003">
    <property type="entry name" value="Haloacid_Dehalogenase"/>
    <property type="match status" value="1"/>
</dbReference>
<dbReference type="InterPro" id="IPR036412">
    <property type="entry name" value="HAD-like_sf"/>
</dbReference>
<protein>
    <submittedName>
        <fullName evidence="1">Noncanonical pyrimidine nucleotidase, YjjG family</fullName>
    </submittedName>
</protein>
<dbReference type="InterPro" id="IPR006439">
    <property type="entry name" value="HAD-SF_hydro_IA"/>
</dbReference>
<dbReference type="InterPro" id="IPR023214">
    <property type="entry name" value="HAD_sf"/>
</dbReference>
<dbReference type="NCBIfam" id="TIGR02254">
    <property type="entry name" value="YjjG_YfnB"/>
    <property type="match status" value="1"/>
</dbReference>
<dbReference type="InterPro" id="IPR052550">
    <property type="entry name" value="Pyrimidine_5'-ntase_YjjG"/>
</dbReference>
<dbReference type="SUPFAM" id="SSF56784">
    <property type="entry name" value="HAD-like"/>
    <property type="match status" value="1"/>
</dbReference>
<gene>
    <name evidence="1" type="ORF">H9L01_03560</name>
</gene>
<proteinExistence type="predicted"/>
<keyword evidence="2" id="KW-1185">Reference proteome</keyword>
<dbReference type="NCBIfam" id="TIGR01549">
    <property type="entry name" value="HAD-SF-IA-v1"/>
    <property type="match status" value="1"/>
</dbReference>
<dbReference type="Gene3D" id="1.10.150.240">
    <property type="entry name" value="Putative phosphatase, domain 2"/>
    <property type="match status" value="1"/>
</dbReference>
<dbReference type="PANTHER" id="PTHR47478:SF1">
    <property type="entry name" value="PYRIMIDINE 5'-NUCLEOTIDASE YJJG"/>
    <property type="match status" value="1"/>
</dbReference>
<dbReference type="Proteomes" id="UP000515928">
    <property type="component" value="Chromosome"/>
</dbReference>
<dbReference type="RefSeq" id="WP_187534652.1">
    <property type="nucleotide sequence ID" value="NZ_CBCSHU010000028.1"/>
</dbReference>
<dbReference type="Gene3D" id="3.40.50.1000">
    <property type="entry name" value="HAD superfamily/HAD-like"/>
    <property type="match status" value="1"/>
</dbReference>
<dbReference type="AlphaFoldDB" id="A0A7G9S0S6"/>
<sequence length="225" mass="26138">MNYTTVLLDLDNTILDFKAAEKVALKNTIEHLGIPYTQELVNHYESVNHDLWSQYERGEIPKDQILETRFAEAFKSFNLPYSGIEMDRYFRNEIEENNVFMEYAEQFMEELSKQSKIIFVTNGVTETQHRRIKLANLMSYADGEVVSSETGYAKPMKEMFDYVFKKFEITDLENVIMVGDSLKADIQGGINAGIATCWYNPKHEINDTGIIPTHEIADLREYFKK</sequence>
<dbReference type="InterPro" id="IPR023198">
    <property type="entry name" value="PGP-like_dom2"/>
</dbReference>
<evidence type="ECO:0000313" key="2">
    <source>
        <dbReference type="Proteomes" id="UP000515928"/>
    </source>
</evidence>
<dbReference type="SFLD" id="SFLDG01129">
    <property type="entry name" value="C1.5:_HAD__Beta-PGM__Phosphata"/>
    <property type="match status" value="1"/>
</dbReference>
<dbReference type="KEGG" id="eio:H9L01_03560"/>
<dbReference type="GO" id="GO:0008253">
    <property type="term" value="F:5'-nucleotidase activity"/>
    <property type="evidence" value="ECO:0007669"/>
    <property type="project" value="InterPro"/>
</dbReference>
<dbReference type="InterPro" id="IPR011951">
    <property type="entry name" value="HAD-SF_hydro_IA_YjjG/PynA"/>
</dbReference>
<name>A0A7G9S0S6_9FIRM</name>
<dbReference type="EMBL" id="CP060715">
    <property type="protein sequence ID" value="QNN61451.1"/>
    <property type="molecule type" value="Genomic_DNA"/>
</dbReference>
<evidence type="ECO:0000313" key="1">
    <source>
        <dbReference type="EMBL" id="QNN61451.1"/>
    </source>
</evidence>
<reference evidence="1 2" key="1">
    <citation type="submission" date="2020-08" db="EMBL/GenBank/DDBJ databases">
        <title>Genome sequence of Erysipelothrix inopinata DSM 15511T.</title>
        <authorList>
            <person name="Hyun D.-W."/>
            <person name="Bae J.-W."/>
        </authorList>
    </citation>
    <scope>NUCLEOTIDE SEQUENCE [LARGE SCALE GENOMIC DNA]</scope>
    <source>
        <strain evidence="1 2">DSM 15511</strain>
    </source>
</reference>
<dbReference type="Pfam" id="PF00702">
    <property type="entry name" value="Hydrolase"/>
    <property type="match status" value="1"/>
</dbReference>
<organism evidence="1 2">
    <name type="scientific">Erysipelothrix inopinata</name>
    <dbReference type="NCBI Taxonomy" id="225084"/>
    <lineage>
        <taxon>Bacteria</taxon>
        <taxon>Bacillati</taxon>
        <taxon>Bacillota</taxon>
        <taxon>Erysipelotrichia</taxon>
        <taxon>Erysipelotrichales</taxon>
        <taxon>Erysipelotrichaceae</taxon>
        <taxon>Erysipelothrix</taxon>
    </lineage>
</organism>
<dbReference type="PANTHER" id="PTHR47478">
    <property type="match status" value="1"/>
</dbReference>
<accession>A0A7G9S0S6</accession>